<comment type="caution">
    <text evidence="1">The sequence shown here is derived from an EMBL/GenBank/DDBJ whole genome shotgun (WGS) entry which is preliminary data.</text>
</comment>
<proteinExistence type="predicted"/>
<organism evidence="1 2">
    <name type="scientific">Persea americana</name>
    <name type="common">Avocado</name>
    <dbReference type="NCBI Taxonomy" id="3435"/>
    <lineage>
        <taxon>Eukaryota</taxon>
        <taxon>Viridiplantae</taxon>
        <taxon>Streptophyta</taxon>
        <taxon>Embryophyta</taxon>
        <taxon>Tracheophyta</taxon>
        <taxon>Spermatophyta</taxon>
        <taxon>Magnoliopsida</taxon>
        <taxon>Magnoliidae</taxon>
        <taxon>Laurales</taxon>
        <taxon>Lauraceae</taxon>
        <taxon>Persea</taxon>
    </lineage>
</organism>
<sequence>MRIFISLVFLSFWNPCSDAAESITNTQTLTTFETLVSPNRNFVLGFFTPGSASVSNGFYVGIWVSNDTARQVVWVANREDPIRYSIPSLKINHSGNLVFSYGYRGEIPITSVTSTSRATNTAKLLDNGNLVLVEGAEGRVLWQSFDHPTDTLLPGMKLRNLTSWLNDEVPYPGPFTLGIDPNGANQFVIYYRGAVYWKSRLWNRSEYVEGSHMYHPHSIHYRFESDKDGKYFIFTVNQTANDDQPILNWVMTSSGQVGRGGWLMLGSFISGVWWREVEPKSPCDGTIEEDGSVGCRGRAWPKCGDRNGSAFSKDKTTIRFNKIEYNSSIALRDCEFTCRSSCACFAYNTANDDGTGCLFWHDDVKEQAYMGPYNGDAFIREDPKNLRTTVAIKPGKTFVSSVLCSML</sequence>
<evidence type="ECO:0000313" key="2">
    <source>
        <dbReference type="Proteomes" id="UP001234297"/>
    </source>
</evidence>
<evidence type="ECO:0000313" key="1">
    <source>
        <dbReference type="EMBL" id="KAJ8622330.1"/>
    </source>
</evidence>
<protein>
    <submittedName>
        <fullName evidence="1">Uncharacterized protein</fullName>
    </submittedName>
</protein>
<keyword evidence="2" id="KW-1185">Reference proteome</keyword>
<dbReference type="Proteomes" id="UP001234297">
    <property type="component" value="Chromosome 10"/>
</dbReference>
<name>A0ACC2KMU4_PERAE</name>
<reference evidence="1 2" key="1">
    <citation type="journal article" date="2022" name="Hortic Res">
        <title>A haplotype resolved chromosomal level avocado genome allows analysis of novel avocado genes.</title>
        <authorList>
            <person name="Nath O."/>
            <person name="Fletcher S.J."/>
            <person name="Hayward A."/>
            <person name="Shaw L.M."/>
            <person name="Masouleh A.K."/>
            <person name="Furtado A."/>
            <person name="Henry R.J."/>
            <person name="Mitter N."/>
        </authorList>
    </citation>
    <scope>NUCLEOTIDE SEQUENCE [LARGE SCALE GENOMIC DNA]</scope>
    <source>
        <strain evidence="2">cv. Hass</strain>
    </source>
</reference>
<accession>A0ACC2KMU4</accession>
<dbReference type="EMBL" id="CM056818">
    <property type="protein sequence ID" value="KAJ8622330.1"/>
    <property type="molecule type" value="Genomic_DNA"/>
</dbReference>
<gene>
    <name evidence="1" type="ORF">MRB53_030859</name>
</gene>